<dbReference type="Pfam" id="PF13432">
    <property type="entry name" value="TPR_16"/>
    <property type="match status" value="2"/>
</dbReference>
<feature type="domain" description="tRNA-guanine(15) transglycosylase-like" evidence="4">
    <location>
        <begin position="121"/>
        <end position="417"/>
    </location>
</feature>
<keyword evidence="1" id="KW-0677">Repeat</keyword>
<dbReference type="InterPro" id="IPR019734">
    <property type="entry name" value="TPR_rpt"/>
</dbReference>
<reference evidence="5" key="1">
    <citation type="submission" date="2020-05" db="EMBL/GenBank/DDBJ databases">
        <title>Mycena genomes resolve the evolution of fungal bioluminescence.</title>
        <authorList>
            <person name="Tsai I.J."/>
        </authorList>
    </citation>
    <scope>NUCLEOTIDE SEQUENCE</scope>
    <source>
        <strain evidence="5">CCC161011</strain>
    </source>
</reference>
<evidence type="ECO:0000313" key="5">
    <source>
        <dbReference type="EMBL" id="KAF7362048.1"/>
    </source>
</evidence>
<sequence>MSLSFSVGPSSRFGPRTGTVNFLRAGTSICINTPGLTVATSRGVVAHLGRDQYKRTPALRWISVPFESLCVSLEFMGLCEHLRSPGSNPLHTFLGFNPAQNLLAMTLRDPSNPNETPANGNDYVSASTGRGMKKMSPSQWRTYVHACAPDVVVALPDIPWTPPPFSQKRITKSIERTATWLANLLTPAPQPLNILVHMAGGITEAARRAFTDSLTETLHGKEAEGVHPHKCLDDGVAGYVFDLVPLRKAMEASPDAARDDQQETVALFQASLTSAQPAKLRVVNSAASPHEILRLIRDVGIDLFDVKWAQDAAQVGFALDFVFPVPSAASKGKQRDLGHNLYGAHAIDAHTPTASSPTPYTRAYVHHLLHTHEMSAHSLLLMHNLTVLDTFFASVRDVLERGEDFSAHVDRFAAQYDEKLSVMDEARTMWQESGFVVCPLSSMSLVKAKLKAAREALGKKQYTAAKDAAEQALAFDPDNYNANVFIGLALLELGDFAQSEQAYRRAIDASPEQLLAWQGLSKFYDRTENWDKYAGTLRHLLDLFVQQNDATKCVETLEKLIECRRERGSRAQAARRGAVALARRLASLPKLYDDVLNHPNTPDDLRRATDAKLLRYKHRFLCALPPKGDQKAAASREVEDLVSGTITLGIPDELAWMLYLDGQNWIDADSYNLPLLRQFMELFPSLPLTSLFKAYFLYMDIPLIEDNDDGDTPNPPVEQTGDPFDMMLDAYPSISDSILATQTIAGVYLQECDYQNSIIVAENGLTLVARAETDRGKTFPNTRLGFKVVLATSLVHLFPPKHHARALSVLDEVLSQAPNNTSCLMGRAYILQHEKRWDDSAELFARVNDLLPDDLQLGIRAKEELAWCQSQAGELQAGIQGLEDALAVLTELDDTADECARCLWRIGKSYWDIGDEKREEAYRYFILALKSNPSYAPAFTSLGIYYSEFVTPRDPTRASKCFQKAFELDAREGDAARRLADGFADEREWDLVEVVARRTIEGEGGLDAGLKSEGAGRFLPTNAWAWKAVGVVELARANYPPAIQALQITLRAEPDDQVSWLRLGEAYSRAGRHAAAIKALARAQELDPEDWMCSFFLGDVQRQVGQFQAAVDAFQSILAHRPSEVALSLRTVLRARAEQSFITSVRIALQTMQASPGFRSVSWKTAADAIFYLSRRSTFIDEEAGIASTPLFNEESATTGHKALDVAAAAYDYRITLGSSEGVARGSAWYDLGMSLQCLSTKQISAEKRQQTELKAGECLRAAIREDPGNDAYWVALGDANFLSQAKTAQHAYIKALEIDSKNAVTWTNLGLLYLHQKDLELANQALFRAQTLDPECTIAWVGQALVATANGHHADSTTLFEHAVTLASAVPEADLEFASRTFTRLTSSANAATPAVDELLPAFFVLDRYCRSRPNDACALHLFGLVCESLGQREFAVDLIGRAIAILEAEYEETEDSTVERHFTIANSNLARLRLALKNYEGAIESFESALGLLAEDAKENKTAVMRTQAQFGMGLANFKLGDLEAALGLFEAALETAGENLVVRGHVTVLLAQTMWAIGTEEFKENAKAQLLDCIAADPENLAAINALAGMGILTNDDGLVDAALADLLALPLDRRLELDPQRNVNYLLTKHHIGQGNAEKAVAMAQGAVFAEPSRWDVRNQLATLSIQRGNHTSALALLSASSHDSDTLQTARASLALQAVTESLNGDESKTAKRQAQKAVFLSPWDERNWEALAYVGGELITKQYYRVQILCSINYLYSVTANPSKRRDISGGRSCRSCRPISATMRVAGLAPSGLTRV</sequence>
<keyword evidence="2 3" id="KW-0802">TPR repeat</keyword>
<feature type="repeat" description="TPR" evidence="3">
    <location>
        <begin position="1509"/>
        <end position="1542"/>
    </location>
</feature>
<evidence type="ECO:0000259" key="4">
    <source>
        <dbReference type="Pfam" id="PF01702"/>
    </source>
</evidence>
<dbReference type="PANTHER" id="PTHR15704">
    <property type="entry name" value="SUPERKILLER 3 PROTEIN-RELATED"/>
    <property type="match status" value="1"/>
</dbReference>
<dbReference type="InterPro" id="IPR011990">
    <property type="entry name" value="TPR-like_helical_dom_sf"/>
</dbReference>
<dbReference type="PANTHER" id="PTHR15704:SF7">
    <property type="entry name" value="SUPERKILLER COMPLEX PROTEIN 3"/>
    <property type="match status" value="1"/>
</dbReference>
<dbReference type="GO" id="GO:0006401">
    <property type="term" value="P:RNA catabolic process"/>
    <property type="evidence" value="ECO:0007669"/>
    <property type="project" value="InterPro"/>
</dbReference>
<keyword evidence="6" id="KW-1185">Reference proteome</keyword>
<dbReference type="InterPro" id="IPR039226">
    <property type="entry name" value="Ski3/TTC37"/>
</dbReference>
<dbReference type="InterPro" id="IPR036511">
    <property type="entry name" value="TGT-like_sf"/>
</dbReference>
<dbReference type="EMBL" id="JACAZI010000004">
    <property type="protein sequence ID" value="KAF7362048.1"/>
    <property type="molecule type" value="Genomic_DNA"/>
</dbReference>
<accession>A0A8H6YLE9</accession>
<name>A0A8H6YLE9_9AGAR</name>
<dbReference type="GO" id="GO:0055087">
    <property type="term" value="C:Ski complex"/>
    <property type="evidence" value="ECO:0007669"/>
    <property type="project" value="InterPro"/>
</dbReference>
<dbReference type="Gene3D" id="1.25.40.10">
    <property type="entry name" value="Tetratricopeptide repeat domain"/>
    <property type="match status" value="5"/>
</dbReference>
<feature type="repeat" description="TPR" evidence="3">
    <location>
        <begin position="1057"/>
        <end position="1090"/>
    </location>
</feature>
<evidence type="ECO:0000256" key="2">
    <source>
        <dbReference type="ARBA" id="ARBA00022803"/>
    </source>
</evidence>
<dbReference type="OrthoDB" id="421075at2759"/>
<feature type="repeat" description="TPR" evidence="3">
    <location>
        <begin position="1023"/>
        <end position="1056"/>
    </location>
</feature>
<protein>
    <submittedName>
        <fullName evidence="5">Antiviral protein</fullName>
    </submittedName>
</protein>
<evidence type="ECO:0000256" key="3">
    <source>
        <dbReference type="PROSITE-ProRule" id="PRU00339"/>
    </source>
</evidence>
<evidence type="ECO:0000313" key="6">
    <source>
        <dbReference type="Proteomes" id="UP000620124"/>
    </source>
</evidence>
<dbReference type="SMART" id="SM00028">
    <property type="entry name" value="TPR"/>
    <property type="match status" value="12"/>
</dbReference>
<dbReference type="SUPFAM" id="SSF48452">
    <property type="entry name" value="TPR-like"/>
    <property type="match status" value="4"/>
</dbReference>
<feature type="repeat" description="TPR" evidence="3">
    <location>
        <begin position="1304"/>
        <end position="1337"/>
    </location>
</feature>
<dbReference type="PROSITE" id="PS50005">
    <property type="entry name" value="TPR"/>
    <property type="match status" value="5"/>
</dbReference>
<evidence type="ECO:0000256" key="1">
    <source>
        <dbReference type="ARBA" id="ARBA00022737"/>
    </source>
</evidence>
<feature type="repeat" description="TPR" evidence="3">
    <location>
        <begin position="480"/>
        <end position="513"/>
    </location>
</feature>
<dbReference type="Gene3D" id="3.20.20.105">
    <property type="entry name" value="Queuine tRNA-ribosyltransferase-like"/>
    <property type="match status" value="1"/>
</dbReference>
<dbReference type="Pfam" id="PF01702">
    <property type="entry name" value="TGT"/>
    <property type="match status" value="1"/>
</dbReference>
<dbReference type="Proteomes" id="UP000620124">
    <property type="component" value="Unassembled WGS sequence"/>
</dbReference>
<comment type="caution">
    <text evidence="5">The sequence shown here is derived from an EMBL/GenBank/DDBJ whole genome shotgun (WGS) entry which is preliminary data.</text>
</comment>
<gene>
    <name evidence="5" type="ORF">MVEN_00550200</name>
</gene>
<dbReference type="SUPFAM" id="SSF51713">
    <property type="entry name" value="tRNA-guanine transglycosylase"/>
    <property type="match status" value="1"/>
</dbReference>
<proteinExistence type="predicted"/>
<dbReference type="InterPro" id="IPR002616">
    <property type="entry name" value="tRNA_ribo_trans-like"/>
</dbReference>
<dbReference type="GO" id="GO:0006400">
    <property type="term" value="P:tRNA modification"/>
    <property type="evidence" value="ECO:0007669"/>
    <property type="project" value="InterPro"/>
</dbReference>
<organism evidence="5 6">
    <name type="scientific">Mycena venus</name>
    <dbReference type="NCBI Taxonomy" id="2733690"/>
    <lineage>
        <taxon>Eukaryota</taxon>
        <taxon>Fungi</taxon>
        <taxon>Dikarya</taxon>
        <taxon>Basidiomycota</taxon>
        <taxon>Agaricomycotina</taxon>
        <taxon>Agaricomycetes</taxon>
        <taxon>Agaricomycetidae</taxon>
        <taxon>Agaricales</taxon>
        <taxon>Marasmiineae</taxon>
        <taxon>Mycenaceae</taxon>
        <taxon>Mycena</taxon>
    </lineage>
</organism>